<evidence type="ECO:0000256" key="8">
    <source>
        <dbReference type="ARBA" id="ARBA00023306"/>
    </source>
</evidence>
<dbReference type="InterPro" id="IPR026579">
    <property type="entry name" value="FtsQ"/>
</dbReference>
<dbReference type="EMBL" id="PEYM01000038">
    <property type="protein sequence ID" value="PIS31081.1"/>
    <property type="molecule type" value="Genomic_DNA"/>
</dbReference>
<dbReference type="PROSITE" id="PS51779">
    <property type="entry name" value="POTRA"/>
    <property type="match status" value="1"/>
</dbReference>
<evidence type="ECO:0000256" key="5">
    <source>
        <dbReference type="ARBA" id="ARBA00022692"/>
    </source>
</evidence>
<evidence type="ECO:0000256" key="1">
    <source>
        <dbReference type="ARBA" id="ARBA00004370"/>
    </source>
</evidence>
<dbReference type="Proteomes" id="UP000231343">
    <property type="component" value="Unassembled WGS sequence"/>
</dbReference>
<dbReference type="Pfam" id="PF08478">
    <property type="entry name" value="POTRA_1"/>
    <property type="match status" value="1"/>
</dbReference>
<evidence type="ECO:0000256" key="2">
    <source>
        <dbReference type="ARBA" id="ARBA00022475"/>
    </source>
</evidence>
<keyword evidence="2" id="KW-1003">Cell membrane</keyword>
<evidence type="ECO:0000313" key="12">
    <source>
        <dbReference type="Proteomes" id="UP000231343"/>
    </source>
</evidence>
<feature type="transmembrane region" description="Helical" evidence="9">
    <location>
        <begin position="20"/>
        <end position="43"/>
    </location>
</feature>
<dbReference type="AlphaFoldDB" id="A0A2H0Y0S1"/>
<feature type="domain" description="POTRA" evidence="10">
    <location>
        <begin position="43"/>
        <end position="111"/>
    </location>
</feature>
<name>A0A2H0Y0S1_UNCSA</name>
<dbReference type="PANTHER" id="PTHR35851:SF1">
    <property type="entry name" value="CELL DIVISION PROTEIN FTSQ"/>
    <property type="match status" value="1"/>
</dbReference>
<evidence type="ECO:0000313" key="11">
    <source>
        <dbReference type="EMBL" id="PIS31081.1"/>
    </source>
</evidence>
<keyword evidence="5 9" id="KW-0812">Transmembrane</keyword>
<keyword evidence="8" id="KW-0131">Cell cycle</keyword>
<proteinExistence type="predicted"/>
<dbReference type="InterPro" id="IPR034746">
    <property type="entry name" value="POTRA"/>
</dbReference>
<accession>A0A2H0Y0S1</accession>
<evidence type="ECO:0000256" key="6">
    <source>
        <dbReference type="ARBA" id="ARBA00022989"/>
    </source>
</evidence>
<organism evidence="11 12">
    <name type="scientific">Candidatus Saganbacteria bacterium CG08_land_8_20_14_0_20_45_16</name>
    <dbReference type="NCBI Taxonomy" id="2014293"/>
    <lineage>
        <taxon>Bacteria</taxon>
        <taxon>Bacillati</taxon>
        <taxon>Saganbacteria</taxon>
    </lineage>
</organism>
<evidence type="ECO:0000256" key="7">
    <source>
        <dbReference type="ARBA" id="ARBA00023136"/>
    </source>
</evidence>
<dbReference type="GO" id="GO:0090529">
    <property type="term" value="P:cell septum assembly"/>
    <property type="evidence" value="ECO:0007669"/>
    <property type="project" value="InterPro"/>
</dbReference>
<comment type="caution">
    <text evidence="11">The sequence shown here is derived from an EMBL/GenBank/DDBJ whole genome shotgun (WGS) entry which is preliminary data.</text>
</comment>
<keyword evidence="7 9" id="KW-0472">Membrane</keyword>
<dbReference type="GO" id="GO:0016020">
    <property type="term" value="C:membrane"/>
    <property type="evidence" value="ECO:0007669"/>
    <property type="project" value="UniProtKB-SubCell"/>
</dbReference>
<keyword evidence="3" id="KW-0997">Cell inner membrane</keyword>
<gene>
    <name evidence="11" type="ORF">COT42_01935</name>
</gene>
<keyword evidence="4" id="KW-0132">Cell division</keyword>
<evidence type="ECO:0000259" key="10">
    <source>
        <dbReference type="PROSITE" id="PS51779"/>
    </source>
</evidence>
<dbReference type="Pfam" id="PF03799">
    <property type="entry name" value="FtsQ_DivIB_C"/>
    <property type="match status" value="1"/>
</dbReference>
<evidence type="ECO:0000256" key="3">
    <source>
        <dbReference type="ARBA" id="ARBA00022519"/>
    </source>
</evidence>
<dbReference type="InterPro" id="IPR005548">
    <property type="entry name" value="Cell_div_FtsQ/DivIB_C"/>
</dbReference>
<reference evidence="11 12" key="1">
    <citation type="submission" date="2017-09" db="EMBL/GenBank/DDBJ databases">
        <title>Depth-based differentiation of microbial function through sediment-hosted aquifers and enrichment of novel symbionts in the deep terrestrial subsurface.</title>
        <authorList>
            <person name="Probst A.J."/>
            <person name="Ladd B."/>
            <person name="Jarett J.K."/>
            <person name="Geller-Mcgrath D.E."/>
            <person name="Sieber C.M."/>
            <person name="Emerson J.B."/>
            <person name="Anantharaman K."/>
            <person name="Thomas B.C."/>
            <person name="Malmstrom R."/>
            <person name="Stieglmeier M."/>
            <person name="Klingl A."/>
            <person name="Woyke T."/>
            <person name="Ryan C.M."/>
            <person name="Banfield J.F."/>
        </authorList>
    </citation>
    <scope>NUCLEOTIDE SEQUENCE [LARGE SCALE GENOMIC DNA]</scope>
    <source>
        <strain evidence="11">CG08_land_8_20_14_0_20_45_16</strain>
    </source>
</reference>
<evidence type="ECO:0000256" key="4">
    <source>
        <dbReference type="ARBA" id="ARBA00022618"/>
    </source>
</evidence>
<protein>
    <recommendedName>
        <fullName evidence="10">POTRA domain-containing protein</fullName>
    </recommendedName>
</protein>
<dbReference type="Gene3D" id="3.10.20.310">
    <property type="entry name" value="membrane protein fhac"/>
    <property type="match status" value="1"/>
</dbReference>
<comment type="subcellular location">
    <subcellularLocation>
        <location evidence="1">Membrane</location>
    </subcellularLocation>
</comment>
<evidence type="ECO:0000256" key="9">
    <source>
        <dbReference type="SAM" id="Phobius"/>
    </source>
</evidence>
<sequence>MAKKASRRQPKIKQPRRKKLWLFLFIGILLVGGIYCVLSLPIWEIKQVVVNGAKMLSADEIRAMAGVPLSDNLFFSDLRHARDNLKKITAIKSFRFYRLPPSTILISLKERRPMATIVLEQKSVLIDDEGVILNRSENLSLNVPNLVELPVISGVDKKAVIGSERLDQEMVEVVSNIILKLAEFGQSSRIQIELGKMKDVSFLVDDLLRVKLGDTSRIKLKMEIFESLLPVVAGRWVNVDYVDIRYPDNPVIKYK</sequence>
<keyword evidence="6 9" id="KW-1133">Transmembrane helix</keyword>
<dbReference type="PANTHER" id="PTHR35851">
    <property type="entry name" value="CELL DIVISION PROTEIN FTSQ"/>
    <property type="match status" value="1"/>
</dbReference>
<dbReference type="InterPro" id="IPR013685">
    <property type="entry name" value="POTRA_FtsQ_type"/>
</dbReference>